<dbReference type="GO" id="GO:0046872">
    <property type="term" value="F:metal ion binding"/>
    <property type="evidence" value="ECO:0007669"/>
    <property type="project" value="InterPro"/>
</dbReference>
<reference evidence="2 3" key="1">
    <citation type="journal article" date="2022" name="Cell">
        <title>Repeat-based holocentromeres influence genome architecture and karyotype evolution.</title>
        <authorList>
            <person name="Hofstatter P.G."/>
            <person name="Thangavel G."/>
            <person name="Lux T."/>
            <person name="Neumann P."/>
            <person name="Vondrak T."/>
            <person name="Novak P."/>
            <person name="Zhang M."/>
            <person name="Costa L."/>
            <person name="Castellani M."/>
            <person name="Scott A."/>
            <person name="Toegelov H."/>
            <person name="Fuchs J."/>
            <person name="Mata-Sucre Y."/>
            <person name="Dias Y."/>
            <person name="Vanzela A.L.L."/>
            <person name="Huettel B."/>
            <person name="Almeida C.C.S."/>
            <person name="Simkova H."/>
            <person name="Souza G."/>
            <person name="Pedrosa-Harand A."/>
            <person name="Macas J."/>
            <person name="Mayer K.F.X."/>
            <person name="Houben A."/>
            <person name="Marques A."/>
        </authorList>
    </citation>
    <scope>NUCLEOTIDE SEQUENCE [LARGE SCALE GENOMIC DNA]</scope>
    <source>
        <strain evidence="2">RhyTen1mFocal</strain>
    </source>
</reference>
<dbReference type="InterPro" id="IPR036163">
    <property type="entry name" value="HMA_dom_sf"/>
</dbReference>
<dbReference type="InterPro" id="IPR006121">
    <property type="entry name" value="HMA_dom"/>
</dbReference>
<evidence type="ECO:0000313" key="3">
    <source>
        <dbReference type="Proteomes" id="UP001210211"/>
    </source>
</evidence>
<sequence length="124" mass="13853">MQKIVIEVTLSSNKSNTSILTIVAKLDGVKSMKLDDKKNRLTVVGDVDPVSIVEAIRKKKKHAKIVSVGLAEPDQREISGYNSYYNCNSTYRPVNPCYNWSEPYRPIPCTSISYDEQPTGCVIV</sequence>
<dbReference type="PROSITE" id="PS50846">
    <property type="entry name" value="HMA_2"/>
    <property type="match status" value="1"/>
</dbReference>
<gene>
    <name evidence="2" type="ORF">LUZ61_015075</name>
</gene>
<dbReference type="PANTHER" id="PTHR46371">
    <property type="entry name" value="OS04G0464100 PROTEIN"/>
    <property type="match status" value="1"/>
</dbReference>
<dbReference type="SUPFAM" id="SSF55008">
    <property type="entry name" value="HMA, heavy metal-associated domain"/>
    <property type="match status" value="1"/>
</dbReference>
<proteinExistence type="predicted"/>
<keyword evidence="3" id="KW-1185">Reference proteome</keyword>
<accession>A0AAD5Z3H2</accession>
<dbReference type="AlphaFoldDB" id="A0AAD5Z3H2"/>
<dbReference type="Gene3D" id="3.30.70.100">
    <property type="match status" value="1"/>
</dbReference>
<dbReference type="InterPro" id="IPR044296">
    <property type="entry name" value="HIPP46"/>
</dbReference>
<evidence type="ECO:0000259" key="1">
    <source>
        <dbReference type="PROSITE" id="PS50846"/>
    </source>
</evidence>
<name>A0AAD5Z3H2_9POAL</name>
<organism evidence="2 3">
    <name type="scientific">Rhynchospora tenuis</name>
    <dbReference type="NCBI Taxonomy" id="198213"/>
    <lineage>
        <taxon>Eukaryota</taxon>
        <taxon>Viridiplantae</taxon>
        <taxon>Streptophyta</taxon>
        <taxon>Embryophyta</taxon>
        <taxon>Tracheophyta</taxon>
        <taxon>Spermatophyta</taxon>
        <taxon>Magnoliopsida</taxon>
        <taxon>Liliopsida</taxon>
        <taxon>Poales</taxon>
        <taxon>Cyperaceae</taxon>
        <taxon>Cyperoideae</taxon>
        <taxon>Rhynchosporeae</taxon>
        <taxon>Rhynchospora</taxon>
    </lineage>
</organism>
<feature type="domain" description="HMA" evidence="1">
    <location>
        <begin position="1"/>
        <end position="64"/>
    </location>
</feature>
<dbReference type="Proteomes" id="UP001210211">
    <property type="component" value="Unassembled WGS sequence"/>
</dbReference>
<protein>
    <recommendedName>
        <fullName evidence="1">HMA domain-containing protein</fullName>
    </recommendedName>
</protein>
<comment type="caution">
    <text evidence="2">The sequence shown here is derived from an EMBL/GenBank/DDBJ whole genome shotgun (WGS) entry which is preliminary data.</text>
</comment>
<evidence type="ECO:0000313" key="2">
    <source>
        <dbReference type="EMBL" id="KAJ3685911.1"/>
    </source>
</evidence>
<dbReference type="EMBL" id="JAMRDG010000002">
    <property type="protein sequence ID" value="KAJ3685911.1"/>
    <property type="molecule type" value="Genomic_DNA"/>
</dbReference>
<dbReference type="Pfam" id="PF00403">
    <property type="entry name" value="HMA"/>
    <property type="match status" value="1"/>
</dbReference>